<keyword evidence="3 7" id="KW-0378">Hydrolase</keyword>
<proteinExistence type="inferred from homology"/>
<accession>A0A517Y1K9</accession>
<dbReference type="InterPro" id="IPR000917">
    <property type="entry name" value="Sulfatase_N"/>
</dbReference>
<dbReference type="Gene3D" id="3.30.1120.10">
    <property type="match status" value="1"/>
</dbReference>
<reference evidence="7 8" key="1">
    <citation type="submission" date="2019-02" db="EMBL/GenBank/DDBJ databases">
        <title>Deep-cultivation of Planctomycetes and their phenomic and genomic characterization uncovers novel biology.</title>
        <authorList>
            <person name="Wiegand S."/>
            <person name="Jogler M."/>
            <person name="Boedeker C."/>
            <person name="Pinto D."/>
            <person name="Vollmers J."/>
            <person name="Rivas-Marin E."/>
            <person name="Kohn T."/>
            <person name="Peeters S.H."/>
            <person name="Heuer A."/>
            <person name="Rast P."/>
            <person name="Oberbeckmann S."/>
            <person name="Bunk B."/>
            <person name="Jeske O."/>
            <person name="Meyerdierks A."/>
            <person name="Storesund J.E."/>
            <person name="Kallscheuer N."/>
            <person name="Luecker S."/>
            <person name="Lage O.M."/>
            <person name="Pohl T."/>
            <person name="Merkel B.J."/>
            <person name="Hornburger P."/>
            <person name="Mueller R.-W."/>
            <person name="Bruemmer F."/>
            <person name="Labrenz M."/>
            <person name="Spormann A.M."/>
            <person name="Op den Camp H."/>
            <person name="Overmann J."/>
            <person name="Amann R."/>
            <person name="Jetten M.S.M."/>
            <person name="Mascher T."/>
            <person name="Medema M.H."/>
            <person name="Devos D.P."/>
            <person name="Kaster A.-K."/>
            <person name="Ovreas L."/>
            <person name="Rohde M."/>
            <person name="Galperin M.Y."/>
            <person name="Jogler C."/>
        </authorList>
    </citation>
    <scope>NUCLEOTIDE SEQUENCE [LARGE SCALE GENOMIC DNA]</scope>
    <source>
        <strain evidence="7 8">ETA_A1</strain>
    </source>
</reference>
<gene>
    <name evidence="7" type="primary">atsA_20</name>
    <name evidence="7" type="ORF">ETAA1_56390</name>
</gene>
<name>A0A517Y1K9_9BACT</name>
<dbReference type="InterPro" id="IPR017850">
    <property type="entry name" value="Alkaline_phosphatase_core_sf"/>
</dbReference>
<sequence>MNATLLALSLLAPAQTPNVVVVFTDDQGYGDVGCYGAKGYRTPNLDRLAKEGVRFTDFTVSQPVCSASRVSLLTGCYANRLGIHGALGPAARHGIHADETTLAEVCKSKGYATYAVGKWHLGHHPQFLPTRHGFDGYLGLPYSNDMWPFHPEAKPGAYPPLPLLDGEKVANPNVTAADQSRLTAQYTERAVRFVRDNRDRPFFLYLAHSMPHVPLYAGERFRGSSQAGAFGDVIQEIDWSVGEVLKTLDELKLAENTLVIFTCDNGPWLSYGNHAGSAGPLREGKGTVWEGGVRVPFLARWPGRIPAGSVCREPAMTIDVLPTVARIIGAELPSRRIDGLDIGPLLRGEAGAKSPHAAQWYFYGTNELQAVRAGNWKLVLPHTYRTMRGQAPGADGTPGRYRQVKLEAPELYDLTADVGETRDVAAANPEVVRRMMVHVEAARAELGDALTKRTGTGQREPGRVPAP</sequence>
<evidence type="ECO:0000259" key="6">
    <source>
        <dbReference type="Pfam" id="PF00884"/>
    </source>
</evidence>
<dbReference type="PANTHER" id="PTHR42693">
    <property type="entry name" value="ARYLSULFATASE FAMILY MEMBER"/>
    <property type="match status" value="1"/>
</dbReference>
<dbReference type="SUPFAM" id="SSF53649">
    <property type="entry name" value="Alkaline phosphatase-like"/>
    <property type="match status" value="1"/>
</dbReference>
<dbReference type="AlphaFoldDB" id="A0A517Y1K9"/>
<dbReference type="Pfam" id="PF00884">
    <property type="entry name" value="Sulfatase"/>
    <property type="match status" value="1"/>
</dbReference>
<feature type="region of interest" description="Disordered" evidence="5">
    <location>
        <begin position="447"/>
        <end position="467"/>
    </location>
</feature>
<dbReference type="EMBL" id="CP036273">
    <property type="protein sequence ID" value="QDU23635.1"/>
    <property type="molecule type" value="Genomic_DNA"/>
</dbReference>
<evidence type="ECO:0000313" key="8">
    <source>
        <dbReference type="Proteomes" id="UP000319576"/>
    </source>
</evidence>
<dbReference type="Gene3D" id="3.40.720.10">
    <property type="entry name" value="Alkaline Phosphatase, subunit A"/>
    <property type="match status" value="1"/>
</dbReference>
<dbReference type="GO" id="GO:0004065">
    <property type="term" value="F:arylsulfatase activity"/>
    <property type="evidence" value="ECO:0007669"/>
    <property type="project" value="UniProtKB-EC"/>
</dbReference>
<dbReference type="PANTHER" id="PTHR42693:SF53">
    <property type="entry name" value="ENDO-4-O-SULFATASE"/>
    <property type="match status" value="1"/>
</dbReference>
<dbReference type="Pfam" id="PF14707">
    <property type="entry name" value="Sulfatase_C"/>
    <property type="match status" value="1"/>
</dbReference>
<evidence type="ECO:0000256" key="4">
    <source>
        <dbReference type="ARBA" id="ARBA00022837"/>
    </source>
</evidence>
<evidence type="ECO:0000256" key="2">
    <source>
        <dbReference type="ARBA" id="ARBA00022723"/>
    </source>
</evidence>
<evidence type="ECO:0000256" key="3">
    <source>
        <dbReference type="ARBA" id="ARBA00022801"/>
    </source>
</evidence>
<comment type="similarity">
    <text evidence="1">Belongs to the sulfatase family.</text>
</comment>
<organism evidence="7 8">
    <name type="scientific">Urbifossiella limnaea</name>
    <dbReference type="NCBI Taxonomy" id="2528023"/>
    <lineage>
        <taxon>Bacteria</taxon>
        <taxon>Pseudomonadati</taxon>
        <taxon>Planctomycetota</taxon>
        <taxon>Planctomycetia</taxon>
        <taxon>Gemmatales</taxon>
        <taxon>Gemmataceae</taxon>
        <taxon>Urbifossiella</taxon>
    </lineage>
</organism>
<dbReference type="EC" id="3.1.6.1" evidence="7"/>
<dbReference type="PROSITE" id="PS00149">
    <property type="entry name" value="SULFATASE_2"/>
    <property type="match status" value="1"/>
</dbReference>
<dbReference type="KEGG" id="uli:ETAA1_56390"/>
<dbReference type="InterPro" id="IPR050738">
    <property type="entry name" value="Sulfatase"/>
</dbReference>
<evidence type="ECO:0000313" key="7">
    <source>
        <dbReference type="EMBL" id="QDU23635.1"/>
    </source>
</evidence>
<evidence type="ECO:0000256" key="1">
    <source>
        <dbReference type="ARBA" id="ARBA00008779"/>
    </source>
</evidence>
<dbReference type="InterPro" id="IPR024607">
    <property type="entry name" value="Sulfatase_CS"/>
</dbReference>
<dbReference type="RefSeq" id="WP_145243864.1">
    <property type="nucleotide sequence ID" value="NZ_CP036273.1"/>
</dbReference>
<feature type="domain" description="Sulfatase N-terminal" evidence="6">
    <location>
        <begin position="17"/>
        <end position="329"/>
    </location>
</feature>
<keyword evidence="4" id="KW-0106">Calcium</keyword>
<evidence type="ECO:0000256" key="5">
    <source>
        <dbReference type="SAM" id="MobiDB-lite"/>
    </source>
</evidence>
<dbReference type="GO" id="GO:0046872">
    <property type="term" value="F:metal ion binding"/>
    <property type="evidence" value="ECO:0007669"/>
    <property type="project" value="UniProtKB-KW"/>
</dbReference>
<dbReference type="Proteomes" id="UP000319576">
    <property type="component" value="Chromosome"/>
</dbReference>
<dbReference type="CDD" id="cd16026">
    <property type="entry name" value="GALNS_like"/>
    <property type="match status" value="1"/>
</dbReference>
<dbReference type="OrthoDB" id="9783154at2"/>
<keyword evidence="2" id="KW-0479">Metal-binding</keyword>
<keyword evidence="8" id="KW-1185">Reference proteome</keyword>
<protein>
    <submittedName>
        <fullName evidence="7">Arylsulfatase</fullName>
        <ecNumber evidence="7">3.1.6.1</ecNumber>
    </submittedName>
</protein>